<proteinExistence type="predicted"/>
<sequence length="179" mass="17502">MISRTAAPQLSPRPRRLAAAGLALAAALTLSACQISSPVTTDMNYDPADGVSVDAGDVAVRDLLVVSEGNGAAGVVSGLVVNNATEPADVTLAVNTEGQMVALSPTVSVAPGQSVRLDGASPEGSGTPVELPAVEASPGGIVTIVVQTSLGDADSGLAPVVLPQGPYGDLVSSTADSSS</sequence>
<organism evidence="2 3">
    <name type="scientific">Ornithinimicrobium faecis</name>
    <dbReference type="NCBI Taxonomy" id="2934158"/>
    <lineage>
        <taxon>Bacteria</taxon>
        <taxon>Bacillati</taxon>
        <taxon>Actinomycetota</taxon>
        <taxon>Actinomycetes</taxon>
        <taxon>Micrococcales</taxon>
        <taxon>Ornithinimicrobiaceae</taxon>
        <taxon>Ornithinimicrobium</taxon>
    </lineage>
</organism>
<keyword evidence="3" id="KW-1185">Reference proteome</keyword>
<evidence type="ECO:0000313" key="2">
    <source>
        <dbReference type="EMBL" id="USQ80732.1"/>
    </source>
</evidence>
<dbReference type="PROSITE" id="PS51257">
    <property type="entry name" value="PROKAR_LIPOPROTEIN"/>
    <property type="match status" value="1"/>
</dbReference>
<accession>A0ABY4YVW0</accession>
<evidence type="ECO:0008006" key="4">
    <source>
        <dbReference type="Google" id="ProtNLM"/>
    </source>
</evidence>
<feature type="signal peptide" evidence="1">
    <location>
        <begin position="1"/>
        <end position="32"/>
    </location>
</feature>
<reference evidence="2" key="1">
    <citation type="submission" date="2022-06" db="EMBL/GenBank/DDBJ databases">
        <title>Ornithinimicrobium HY1793.</title>
        <authorList>
            <person name="Huang Y."/>
        </authorList>
    </citation>
    <scope>NUCLEOTIDE SEQUENCE</scope>
    <source>
        <strain evidence="2">HY1793</strain>
    </source>
</reference>
<keyword evidence="1" id="KW-0732">Signal</keyword>
<evidence type="ECO:0000313" key="3">
    <source>
        <dbReference type="Proteomes" id="UP001056455"/>
    </source>
</evidence>
<name>A0ABY4YVW0_9MICO</name>
<gene>
    <name evidence="2" type="ORF">NF556_03475</name>
</gene>
<evidence type="ECO:0000256" key="1">
    <source>
        <dbReference type="SAM" id="SignalP"/>
    </source>
</evidence>
<dbReference type="Proteomes" id="UP001056455">
    <property type="component" value="Chromosome"/>
</dbReference>
<protein>
    <recommendedName>
        <fullName evidence="4">DNA modification methylase</fullName>
    </recommendedName>
</protein>
<dbReference type="RefSeq" id="WP_252594114.1">
    <property type="nucleotide sequence ID" value="NZ_CP099489.1"/>
</dbReference>
<dbReference type="EMBL" id="CP099489">
    <property type="protein sequence ID" value="USQ80732.1"/>
    <property type="molecule type" value="Genomic_DNA"/>
</dbReference>
<feature type="chain" id="PRO_5046171950" description="DNA modification methylase" evidence="1">
    <location>
        <begin position="33"/>
        <end position="179"/>
    </location>
</feature>